<name>A0ABS3YBR1_9BACT</name>
<sequence>MQQLTFNITIDAPREKVWNVLWGKDSYPEWTRAFSETSGVETDWKKGSKVRFVDANNEGMVSRISDAVPNEYMEITHEGVIKNGQEDFSTAEAEGWAGAKEIYTLKDDNGKTELLIHTDITDEYADMFKGMWPKALDEVKRLSEN</sequence>
<dbReference type="SUPFAM" id="SSF55961">
    <property type="entry name" value="Bet v1-like"/>
    <property type="match status" value="1"/>
</dbReference>
<dbReference type="EMBL" id="JAGHKP010000001">
    <property type="protein sequence ID" value="MBO9152100.1"/>
    <property type="molecule type" value="Genomic_DNA"/>
</dbReference>
<proteinExistence type="inferred from homology"/>
<dbReference type="RefSeq" id="WP_209144931.1">
    <property type="nucleotide sequence ID" value="NZ_JAGHKP010000001.1"/>
</dbReference>
<dbReference type="Pfam" id="PF08327">
    <property type="entry name" value="AHSA1"/>
    <property type="match status" value="1"/>
</dbReference>
<dbReference type="InterPro" id="IPR013538">
    <property type="entry name" value="ASHA1/2-like_C"/>
</dbReference>
<organism evidence="3 4">
    <name type="scientific">Chitinophaga chungangae</name>
    <dbReference type="NCBI Taxonomy" id="2821488"/>
    <lineage>
        <taxon>Bacteria</taxon>
        <taxon>Pseudomonadati</taxon>
        <taxon>Bacteroidota</taxon>
        <taxon>Chitinophagia</taxon>
        <taxon>Chitinophagales</taxon>
        <taxon>Chitinophagaceae</taxon>
        <taxon>Chitinophaga</taxon>
    </lineage>
</organism>
<evidence type="ECO:0000313" key="3">
    <source>
        <dbReference type="EMBL" id="MBO9152100.1"/>
    </source>
</evidence>
<dbReference type="Gene3D" id="3.30.530.20">
    <property type="match status" value="1"/>
</dbReference>
<reference evidence="4" key="1">
    <citation type="submission" date="2021-03" db="EMBL/GenBank/DDBJ databases">
        <title>Assistant Professor.</title>
        <authorList>
            <person name="Huq M.A."/>
        </authorList>
    </citation>
    <scope>NUCLEOTIDE SEQUENCE [LARGE SCALE GENOMIC DNA]</scope>
    <source>
        <strain evidence="4">MAH-28</strain>
    </source>
</reference>
<evidence type="ECO:0000259" key="2">
    <source>
        <dbReference type="Pfam" id="PF08327"/>
    </source>
</evidence>
<dbReference type="InterPro" id="IPR023393">
    <property type="entry name" value="START-like_dom_sf"/>
</dbReference>
<accession>A0ABS3YBR1</accession>
<keyword evidence="4" id="KW-1185">Reference proteome</keyword>
<evidence type="ECO:0000313" key="4">
    <source>
        <dbReference type="Proteomes" id="UP000679126"/>
    </source>
</evidence>
<gene>
    <name evidence="3" type="ORF">J7I43_07755</name>
</gene>
<comment type="similarity">
    <text evidence="1">Belongs to the AHA1 family.</text>
</comment>
<feature type="domain" description="Activator of Hsp90 ATPase homologue 1/2-like C-terminal" evidence="2">
    <location>
        <begin position="11"/>
        <end position="142"/>
    </location>
</feature>
<evidence type="ECO:0000256" key="1">
    <source>
        <dbReference type="ARBA" id="ARBA00006817"/>
    </source>
</evidence>
<dbReference type="CDD" id="cd07814">
    <property type="entry name" value="SRPBCC_CalC_Aha1-like"/>
    <property type="match status" value="1"/>
</dbReference>
<protein>
    <submittedName>
        <fullName evidence="3">SRPBCC domain-containing protein</fullName>
    </submittedName>
</protein>
<comment type="caution">
    <text evidence="3">The sequence shown here is derived from an EMBL/GenBank/DDBJ whole genome shotgun (WGS) entry which is preliminary data.</text>
</comment>
<dbReference type="Proteomes" id="UP000679126">
    <property type="component" value="Unassembled WGS sequence"/>
</dbReference>